<keyword evidence="4 7" id="KW-0808">Transferase</keyword>
<comment type="pathway">
    <text evidence="1">Cofactor biosynthesis; adenosylcobalamin biosynthesis.</text>
</comment>
<dbReference type="EMBL" id="CP003221">
    <property type="protein sequence ID" value="EGJ50107.1"/>
    <property type="molecule type" value="Genomic_DNA"/>
</dbReference>
<dbReference type="Gene3D" id="3.30.950.10">
    <property type="entry name" value="Methyltransferase, Cobalt-precorrin-4 Transmethylase, Domain 2"/>
    <property type="match status" value="1"/>
</dbReference>
<dbReference type="KEGG" id="daf:Desaf_1771"/>
<feature type="domain" description="Tetrapyrrole methylase" evidence="6">
    <location>
        <begin position="3"/>
        <end position="205"/>
    </location>
</feature>
<proteinExistence type="predicted"/>
<keyword evidence="3 7" id="KW-0489">Methyltransferase</keyword>
<evidence type="ECO:0000256" key="3">
    <source>
        <dbReference type="ARBA" id="ARBA00022603"/>
    </source>
</evidence>
<gene>
    <name evidence="7" type="ORF">Desaf_1771</name>
</gene>
<dbReference type="CDD" id="cd11646">
    <property type="entry name" value="Precorrin_3B_C17_MT"/>
    <property type="match status" value="1"/>
</dbReference>
<dbReference type="Proteomes" id="UP000007844">
    <property type="component" value="Chromosome"/>
</dbReference>
<dbReference type="InterPro" id="IPR006363">
    <property type="entry name" value="Cbl_synth_CobJ/CibH_dom"/>
</dbReference>
<dbReference type="STRING" id="690850.Desaf_1771"/>
<organism evidence="7 8">
    <name type="scientific">Desulfocurvibacter africanus subsp. africanus str. Walvis Bay</name>
    <dbReference type="NCBI Taxonomy" id="690850"/>
    <lineage>
        <taxon>Bacteria</taxon>
        <taxon>Pseudomonadati</taxon>
        <taxon>Thermodesulfobacteriota</taxon>
        <taxon>Desulfovibrionia</taxon>
        <taxon>Desulfovibrionales</taxon>
        <taxon>Desulfovibrionaceae</taxon>
        <taxon>Desulfocurvibacter</taxon>
    </lineage>
</organism>
<dbReference type="RefSeq" id="WP_014259867.1">
    <property type="nucleotide sequence ID" value="NC_016629.1"/>
</dbReference>
<evidence type="ECO:0000259" key="6">
    <source>
        <dbReference type="Pfam" id="PF00590"/>
    </source>
</evidence>
<evidence type="ECO:0000256" key="4">
    <source>
        <dbReference type="ARBA" id="ARBA00022679"/>
    </source>
</evidence>
<dbReference type="GO" id="GO:0032259">
    <property type="term" value="P:methylation"/>
    <property type="evidence" value="ECO:0007669"/>
    <property type="project" value="UniProtKB-KW"/>
</dbReference>
<dbReference type="eggNOG" id="COG1010">
    <property type="taxonomic scope" value="Bacteria"/>
</dbReference>
<keyword evidence="5" id="KW-0949">S-adenosyl-L-methionine</keyword>
<dbReference type="Gene3D" id="3.40.1010.10">
    <property type="entry name" value="Cobalt-precorrin-4 Transmethylase, Domain 1"/>
    <property type="match status" value="1"/>
</dbReference>
<keyword evidence="2" id="KW-0169">Cobalamin biosynthesis</keyword>
<dbReference type="AlphaFoldDB" id="F3Z1Z9"/>
<dbReference type="UniPathway" id="UPA00148"/>
<evidence type="ECO:0000313" key="8">
    <source>
        <dbReference type="Proteomes" id="UP000007844"/>
    </source>
</evidence>
<dbReference type="InterPro" id="IPR035996">
    <property type="entry name" value="4pyrrol_Methylase_sf"/>
</dbReference>
<dbReference type="InterPro" id="IPR014776">
    <property type="entry name" value="4pyrrole_Mease_sub2"/>
</dbReference>
<accession>F3Z1Z9</accession>
<evidence type="ECO:0000256" key="2">
    <source>
        <dbReference type="ARBA" id="ARBA00022573"/>
    </source>
</evidence>
<name>F3Z1Z9_DESAF</name>
<dbReference type="GO" id="GO:0009236">
    <property type="term" value="P:cobalamin biosynthetic process"/>
    <property type="evidence" value="ECO:0007669"/>
    <property type="project" value="UniProtKB-UniPathway"/>
</dbReference>
<dbReference type="InterPro" id="IPR051810">
    <property type="entry name" value="Precorrin_MeTrfase"/>
</dbReference>
<evidence type="ECO:0000256" key="1">
    <source>
        <dbReference type="ARBA" id="ARBA00004953"/>
    </source>
</evidence>
<dbReference type="HOGENOM" id="CLU_047948_2_0_7"/>
<dbReference type="InterPro" id="IPR014777">
    <property type="entry name" value="4pyrrole_Mease_sub1"/>
</dbReference>
<sequence length="259" mass="28036" precursor="true">MARLTIIGLGPGAAALLAPMARQAMESAHVVAGYGTYLDLLEPELLAGKEIIESGMMREMQRVQAAIDATRAGKDTVLVSSGDPGVYGMAGLAWELAEECGALADIELSVVPGIPALCAAAALLGAPLMHDFASVSLSDLLTPWEVIERRVELAAQADFVLAIYNPRSKRRDWQLPRALELIRRHRGPRTPVGHVRNGYRQDQLVDVIALDGMDGAYIERVDMLSLLIVGNNATRFVSAPGGRRMLTPRGYMDKYVKKC</sequence>
<evidence type="ECO:0000313" key="7">
    <source>
        <dbReference type="EMBL" id="EGJ50107.1"/>
    </source>
</evidence>
<dbReference type="PANTHER" id="PTHR47036:SF1">
    <property type="entry name" value="COBALT-FACTOR III C(17)-METHYLTRANSFERASE-RELATED"/>
    <property type="match status" value="1"/>
</dbReference>
<protein>
    <submittedName>
        <fullName evidence="7">Precorrin-3B C17-methyltransferase</fullName>
    </submittedName>
</protein>
<reference evidence="7 8" key="1">
    <citation type="journal article" date="2011" name="J. Bacteriol.">
        <title>Genome sequence of the mercury-methylating and pleomorphic Desulfovibrio africanus Strain Walvis Bay.</title>
        <authorList>
            <person name="Brown S.D."/>
            <person name="Wall J.D."/>
            <person name="Kucken A.M."/>
            <person name="Gilmour C.C."/>
            <person name="Podar M."/>
            <person name="Brandt C.C."/>
            <person name="Teshima H."/>
            <person name="Detter J.C."/>
            <person name="Han C.S."/>
            <person name="Land M.L."/>
            <person name="Lucas S."/>
            <person name="Han J."/>
            <person name="Pennacchio L."/>
            <person name="Nolan M."/>
            <person name="Pitluck S."/>
            <person name="Woyke T."/>
            <person name="Goodwin L."/>
            <person name="Palumbo A.V."/>
            <person name="Elias D.A."/>
        </authorList>
    </citation>
    <scope>NUCLEOTIDE SEQUENCE [LARGE SCALE GENOMIC DNA]</scope>
    <source>
        <strain evidence="7 8">Walvis Bay</strain>
    </source>
</reference>
<dbReference type="PANTHER" id="PTHR47036">
    <property type="entry name" value="COBALT-FACTOR III C(17)-METHYLTRANSFERASE-RELATED"/>
    <property type="match status" value="1"/>
</dbReference>
<dbReference type="Pfam" id="PF00590">
    <property type="entry name" value="TP_methylase"/>
    <property type="match status" value="1"/>
</dbReference>
<dbReference type="GO" id="GO:0008168">
    <property type="term" value="F:methyltransferase activity"/>
    <property type="evidence" value="ECO:0007669"/>
    <property type="project" value="UniProtKB-KW"/>
</dbReference>
<keyword evidence="8" id="KW-1185">Reference proteome</keyword>
<dbReference type="InterPro" id="IPR000878">
    <property type="entry name" value="4pyrrol_Mease"/>
</dbReference>
<dbReference type="NCBIfam" id="TIGR01466">
    <property type="entry name" value="cobJ_cbiH"/>
    <property type="match status" value="1"/>
</dbReference>
<evidence type="ECO:0000256" key="5">
    <source>
        <dbReference type="ARBA" id="ARBA00022691"/>
    </source>
</evidence>
<dbReference type="SUPFAM" id="SSF53790">
    <property type="entry name" value="Tetrapyrrole methylase"/>
    <property type="match status" value="1"/>
</dbReference>